<evidence type="ECO:0000313" key="2">
    <source>
        <dbReference type="EMBL" id="MFC7615338.1"/>
    </source>
</evidence>
<feature type="compositionally biased region" description="Basic and acidic residues" evidence="1">
    <location>
        <begin position="10"/>
        <end position="23"/>
    </location>
</feature>
<feature type="region of interest" description="Disordered" evidence="1">
    <location>
        <begin position="108"/>
        <end position="129"/>
    </location>
</feature>
<comment type="caution">
    <text evidence="2">The sequence shown here is derived from an EMBL/GenBank/DDBJ whole genome shotgun (WGS) entry which is preliminary data.</text>
</comment>
<evidence type="ECO:0000313" key="3">
    <source>
        <dbReference type="Proteomes" id="UP001596512"/>
    </source>
</evidence>
<dbReference type="InterPro" id="IPR051200">
    <property type="entry name" value="Host-pathogen_enzymatic-act"/>
</dbReference>
<name>A0ABW2TQ14_9PSEU</name>
<dbReference type="SUPFAM" id="SSF101908">
    <property type="entry name" value="Putative isomerase YbhE"/>
    <property type="match status" value="1"/>
</dbReference>
<reference evidence="3" key="1">
    <citation type="journal article" date="2019" name="Int. J. Syst. Evol. Microbiol.">
        <title>The Global Catalogue of Microorganisms (GCM) 10K type strain sequencing project: providing services to taxonomists for standard genome sequencing and annotation.</title>
        <authorList>
            <consortium name="The Broad Institute Genomics Platform"/>
            <consortium name="The Broad Institute Genome Sequencing Center for Infectious Disease"/>
            <person name="Wu L."/>
            <person name="Ma J."/>
        </authorList>
    </citation>
    <scope>NUCLEOTIDE SEQUENCE [LARGE SCALE GENOMIC DNA]</scope>
    <source>
        <strain evidence="3">JCM 17695</strain>
    </source>
</reference>
<dbReference type="PANTHER" id="PTHR47197:SF3">
    <property type="entry name" value="DIHYDRO-HEME D1 DEHYDROGENASE"/>
    <property type="match status" value="1"/>
</dbReference>
<dbReference type="InterPro" id="IPR015943">
    <property type="entry name" value="WD40/YVTN_repeat-like_dom_sf"/>
</dbReference>
<gene>
    <name evidence="2" type="ORF">ACFQV2_19375</name>
</gene>
<feature type="region of interest" description="Disordered" evidence="1">
    <location>
        <begin position="1"/>
        <end position="40"/>
    </location>
</feature>
<protein>
    <submittedName>
        <fullName evidence="2">YncE family protein</fullName>
    </submittedName>
</protein>
<dbReference type="PANTHER" id="PTHR47197">
    <property type="entry name" value="PROTEIN NIRF"/>
    <property type="match status" value="1"/>
</dbReference>
<organism evidence="2 3">
    <name type="scientific">Actinokineospora soli</name>
    <dbReference type="NCBI Taxonomy" id="1048753"/>
    <lineage>
        <taxon>Bacteria</taxon>
        <taxon>Bacillati</taxon>
        <taxon>Actinomycetota</taxon>
        <taxon>Actinomycetes</taxon>
        <taxon>Pseudonocardiales</taxon>
        <taxon>Pseudonocardiaceae</taxon>
        <taxon>Actinokineospora</taxon>
    </lineage>
</organism>
<dbReference type="SUPFAM" id="SSF101898">
    <property type="entry name" value="NHL repeat"/>
    <property type="match status" value="1"/>
</dbReference>
<keyword evidence="3" id="KW-1185">Reference proteome</keyword>
<dbReference type="Gene3D" id="2.130.10.10">
    <property type="entry name" value="YVTN repeat-like/Quinoprotein amine dehydrogenase"/>
    <property type="match status" value="1"/>
</dbReference>
<dbReference type="EMBL" id="JBHTEY010000004">
    <property type="protein sequence ID" value="MFC7615338.1"/>
    <property type="molecule type" value="Genomic_DNA"/>
</dbReference>
<evidence type="ECO:0000256" key="1">
    <source>
        <dbReference type="SAM" id="MobiDB-lite"/>
    </source>
</evidence>
<proteinExistence type="predicted"/>
<dbReference type="Proteomes" id="UP001596512">
    <property type="component" value="Unassembled WGS sequence"/>
</dbReference>
<sequence>MLHRAAAGRADGHRQPRGRDGRRVPGARGRARGRTWPSTPVTSLAASGSYLAVGTETGVDLYSTAALGPPAHTIALPGPVESLSFEGTDLYAAVPSRNVLARVDPISGKTDQLPVDGAPAATSSGDGGKPIVALQQRKAVGVLTDGKVTRQLEGGLLSADRLFTSGDRTVVLDRLRNALFRVDFADGDIEEGLRAGDGATNGVTDRFGRVLVVDTRGNALLAFGLDPLLLRQRYPVPGSPYGIAYDDDRDLAWVTLTATNEVVGFDVAGGEPVERYRFPTVGQPNSVAVNPADGSVVVASANGGGVQVIKP</sequence>
<accession>A0ABW2TQ14</accession>